<evidence type="ECO:0000313" key="3">
    <source>
        <dbReference type="Proteomes" id="UP000249340"/>
    </source>
</evidence>
<keyword evidence="1" id="KW-0812">Transmembrane</keyword>
<evidence type="ECO:0000256" key="1">
    <source>
        <dbReference type="SAM" id="Phobius"/>
    </source>
</evidence>
<dbReference type="KEGG" id="stri:C7M71_018550"/>
<reference evidence="3" key="1">
    <citation type="submission" date="2018-07" db="EMBL/GenBank/DDBJ databases">
        <title>Streptacidiphilus bronchialis DSM 106435 chromosome.</title>
        <authorList>
            <person name="Batra D."/>
            <person name="Gulvik C.A."/>
        </authorList>
    </citation>
    <scope>NUCLEOTIDE SEQUENCE [LARGE SCALE GENOMIC DNA]</scope>
    <source>
        <strain evidence="3">DSM 106435</strain>
    </source>
</reference>
<sequence length="89" mass="9624">MTWFNVLYYLVMTLAFLGCLGMAARSRHRPMVALVWLVAAPIVAFAAPAGILFAAITVALWLILDGLRRVGKAHPGAGRAARHTVVRPV</sequence>
<gene>
    <name evidence="2" type="ORF">C7M71_018550</name>
</gene>
<evidence type="ECO:0000313" key="2">
    <source>
        <dbReference type="EMBL" id="AXI79119.1"/>
    </source>
</evidence>
<accession>A0A345SZG4</accession>
<dbReference type="RefSeq" id="WP_111495066.1">
    <property type="nucleotide sequence ID" value="NZ_CP031264.1"/>
</dbReference>
<keyword evidence="3" id="KW-1185">Reference proteome</keyword>
<feature type="transmembrane region" description="Helical" evidence="1">
    <location>
        <begin position="6"/>
        <end position="24"/>
    </location>
</feature>
<organism evidence="2 3">
    <name type="scientific">Peterkaempfera bronchialis</name>
    <dbReference type="NCBI Taxonomy" id="2126346"/>
    <lineage>
        <taxon>Bacteria</taxon>
        <taxon>Bacillati</taxon>
        <taxon>Actinomycetota</taxon>
        <taxon>Actinomycetes</taxon>
        <taxon>Kitasatosporales</taxon>
        <taxon>Streptomycetaceae</taxon>
        <taxon>Peterkaempfera</taxon>
    </lineage>
</organism>
<dbReference type="AlphaFoldDB" id="A0A345SZG4"/>
<keyword evidence="1" id="KW-1133">Transmembrane helix</keyword>
<keyword evidence="1" id="KW-0472">Membrane</keyword>
<feature type="transmembrane region" description="Helical" evidence="1">
    <location>
        <begin position="31"/>
        <end position="64"/>
    </location>
</feature>
<protein>
    <submittedName>
        <fullName evidence="2">Uncharacterized protein</fullName>
    </submittedName>
</protein>
<name>A0A345SZG4_9ACTN</name>
<proteinExistence type="predicted"/>
<dbReference type="EMBL" id="CP031264">
    <property type="protein sequence ID" value="AXI79119.1"/>
    <property type="molecule type" value="Genomic_DNA"/>
</dbReference>
<dbReference type="Proteomes" id="UP000249340">
    <property type="component" value="Chromosome"/>
</dbReference>